<gene>
    <name evidence="1" type="ORF">K7X08_010322</name>
</gene>
<dbReference type="Proteomes" id="UP001152561">
    <property type="component" value="Unassembled WGS sequence"/>
</dbReference>
<proteinExistence type="predicted"/>
<evidence type="ECO:0000313" key="2">
    <source>
        <dbReference type="Proteomes" id="UP001152561"/>
    </source>
</evidence>
<dbReference type="AlphaFoldDB" id="A0A9Q1N5D8"/>
<dbReference type="OrthoDB" id="1272705at2759"/>
<dbReference type="PANTHER" id="PTHR33223">
    <property type="entry name" value="CCHC-TYPE DOMAIN-CONTAINING PROTEIN"/>
    <property type="match status" value="1"/>
</dbReference>
<reference evidence="2" key="1">
    <citation type="journal article" date="2023" name="Proc. Natl. Acad. Sci. U.S.A.">
        <title>Genomic and structural basis for evolution of tropane alkaloid biosynthesis.</title>
        <authorList>
            <person name="Wanga Y.-J."/>
            <person name="Taina T."/>
            <person name="Yua J.-Y."/>
            <person name="Lia J."/>
            <person name="Xua B."/>
            <person name="Chenc J."/>
            <person name="D'Auriad J.C."/>
            <person name="Huanga J.-P."/>
            <person name="Huanga S.-X."/>
        </authorList>
    </citation>
    <scope>NUCLEOTIDE SEQUENCE [LARGE SCALE GENOMIC DNA]</scope>
    <source>
        <strain evidence="2">cv. KIB-2019</strain>
    </source>
</reference>
<dbReference type="PANTHER" id="PTHR33223:SF8">
    <property type="entry name" value="OS04G0172440 PROTEIN"/>
    <property type="match status" value="1"/>
</dbReference>
<keyword evidence="2" id="KW-1185">Reference proteome</keyword>
<dbReference type="EMBL" id="JAJAGQ010000001">
    <property type="protein sequence ID" value="KAJ8573811.1"/>
    <property type="molecule type" value="Genomic_DNA"/>
</dbReference>
<evidence type="ECO:0000313" key="1">
    <source>
        <dbReference type="EMBL" id="KAJ8573811.1"/>
    </source>
</evidence>
<sequence length="232" mass="26601">MRLFNRSLTGEASEWFTTSDISRWDSWEEMAKAFMEKFCFDVENVPDRYSLENIKQNHRNLPRSHFYRPDQTGAYYCGENGHLTEDCINLKHKLQDLIDKRELILEAATPNVNTNALPNHGANQIHMIKREEDWMACQPSAQEGIESLEHTIAFLALQEKPIFKIPIPAPKKPFVIQVPQVVTLAPKTELVVVAQGMTRSGRCYAPKELAQEAPHKEINSRRHIADGEGEDF</sequence>
<name>A0A9Q1N5D8_9SOLA</name>
<comment type="caution">
    <text evidence="1">The sequence shown here is derived from an EMBL/GenBank/DDBJ whole genome shotgun (WGS) entry which is preliminary data.</text>
</comment>
<accession>A0A9Q1N5D8</accession>
<protein>
    <submittedName>
        <fullName evidence="1">Uncharacterized protein</fullName>
    </submittedName>
</protein>
<organism evidence="1 2">
    <name type="scientific">Anisodus acutangulus</name>
    <dbReference type="NCBI Taxonomy" id="402998"/>
    <lineage>
        <taxon>Eukaryota</taxon>
        <taxon>Viridiplantae</taxon>
        <taxon>Streptophyta</taxon>
        <taxon>Embryophyta</taxon>
        <taxon>Tracheophyta</taxon>
        <taxon>Spermatophyta</taxon>
        <taxon>Magnoliopsida</taxon>
        <taxon>eudicotyledons</taxon>
        <taxon>Gunneridae</taxon>
        <taxon>Pentapetalae</taxon>
        <taxon>asterids</taxon>
        <taxon>lamiids</taxon>
        <taxon>Solanales</taxon>
        <taxon>Solanaceae</taxon>
        <taxon>Solanoideae</taxon>
        <taxon>Hyoscyameae</taxon>
        <taxon>Anisodus</taxon>
    </lineage>
</organism>